<protein>
    <submittedName>
        <fullName evidence="1">Uncharacterized protein</fullName>
    </submittedName>
</protein>
<gene>
    <name evidence="1" type="ORF">D9619_005488</name>
</gene>
<dbReference type="Proteomes" id="UP000567179">
    <property type="component" value="Unassembled WGS sequence"/>
</dbReference>
<keyword evidence="2" id="KW-1185">Reference proteome</keyword>
<evidence type="ECO:0000313" key="1">
    <source>
        <dbReference type="EMBL" id="KAF5330342.1"/>
    </source>
</evidence>
<reference evidence="1 2" key="1">
    <citation type="journal article" date="2020" name="ISME J.">
        <title>Uncovering the hidden diversity of litter-decomposition mechanisms in mushroom-forming fungi.</title>
        <authorList>
            <person name="Floudas D."/>
            <person name="Bentzer J."/>
            <person name="Ahren D."/>
            <person name="Johansson T."/>
            <person name="Persson P."/>
            <person name="Tunlid A."/>
        </authorList>
    </citation>
    <scope>NUCLEOTIDE SEQUENCE [LARGE SCALE GENOMIC DNA]</scope>
    <source>
        <strain evidence="1 2">CBS 101986</strain>
    </source>
</reference>
<evidence type="ECO:0000313" key="2">
    <source>
        <dbReference type="Proteomes" id="UP000567179"/>
    </source>
</evidence>
<dbReference type="EMBL" id="JAACJJ010000001">
    <property type="protein sequence ID" value="KAF5330342.1"/>
    <property type="molecule type" value="Genomic_DNA"/>
</dbReference>
<dbReference type="AlphaFoldDB" id="A0A8H5FBC0"/>
<accession>A0A8H5FBC0</accession>
<organism evidence="1 2">
    <name type="scientific">Psilocybe cf. subviscida</name>
    <dbReference type="NCBI Taxonomy" id="2480587"/>
    <lineage>
        <taxon>Eukaryota</taxon>
        <taxon>Fungi</taxon>
        <taxon>Dikarya</taxon>
        <taxon>Basidiomycota</taxon>
        <taxon>Agaricomycotina</taxon>
        <taxon>Agaricomycetes</taxon>
        <taxon>Agaricomycetidae</taxon>
        <taxon>Agaricales</taxon>
        <taxon>Agaricineae</taxon>
        <taxon>Strophariaceae</taxon>
        <taxon>Psilocybe</taxon>
    </lineage>
</organism>
<dbReference type="OrthoDB" id="2885496at2759"/>
<sequence>MPHFWLQEKPKATSSRKWDRATHLPRSPSRTRSEELRYALDYAHLKAKERRIAGVYQPGDVAVCRASLVRIFYEYLELQGYPLSTTDVGATTVGWKPERYCVVNRHLGGSQYEVYILTTFCHAQHVHNIPWMGQYFSIPMGATGALSVNVPPIVSYPPFLGEKSPSFLFAIPTRQNVMQTEVRYRVPHSELQRISKHARHLTMELPKHQRLLRNSVKDMYWGEAKWGGDGLALAPSANMERETDEIGSMEAICLKPSNVGSSGHTTRLRGRIVKLPHTNGFGQTATHFPQTALLRTVSSVIFLKNYATNSVTDSFGNDLQVVGLLFDNQRTARFTLPTSQRSQQ</sequence>
<name>A0A8H5FBC0_9AGAR</name>
<comment type="caution">
    <text evidence="1">The sequence shown here is derived from an EMBL/GenBank/DDBJ whole genome shotgun (WGS) entry which is preliminary data.</text>
</comment>
<proteinExistence type="predicted"/>